<feature type="compositionally biased region" description="Low complexity" evidence="3">
    <location>
        <begin position="90"/>
        <end position="99"/>
    </location>
</feature>
<feature type="compositionally biased region" description="Low complexity" evidence="3">
    <location>
        <begin position="27"/>
        <end position="37"/>
    </location>
</feature>
<dbReference type="GO" id="GO:0006310">
    <property type="term" value="P:DNA recombination"/>
    <property type="evidence" value="ECO:0007669"/>
    <property type="project" value="UniProtKB-KW"/>
</dbReference>
<feature type="region of interest" description="Disordered" evidence="3">
    <location>
        <begin position="22"/>
        <end position="108"/>
    </location>
</feature>
<dbReference type="InterPro" id="IPR013762">
    <property type="entry name" value="Integrase-like_cat_sf"/>
</dbReference>
<keyword evidence="1" id="KW-0233">DNA recombination</keyword>
<keyword evidence="2" id="KW-0863">Zinc-finger</keyword>
<keyword evidence="2" id="KW-0862">Zinc</keyword>
<dbReference type="AlphaFoldDB" id="A0A9Q0Y445"/>
<feature type="region of interest" description="Disordered" evidence="3">
    <location>
        <begin position="349"/>
        <end position="379"/>
    </location>
</feature>
<name>A0A9Q0Y445_9SAUR</name>
<evidence type="ECO:0000256" key="2">
    <source>
        <dbReference type="PROSITE-ProRule" id="PRU00723"/>
    </source>
</evidence>
<keyword evidence="6" id="KW-1185">Reference proteome</keyword>
<dbReference type="PROSITE" id="PS50103">
    <property type="entry name" value="ZF_C3H1"/>
    <property type="match status" value="1"/>
</dbReference>
<dbReference type="PANTHER" id="PTHR34605:SF3">
    <property type="entry name" value="P CELL-TYPE AGGLUTINATION PROTEIN MAP4-LIKE-RELATED"/>
    <property type="match status" value="1"/>
</dbReference>
<dbReference type="InterPro" id="IPR011010">
    <property type="entry name" value="DNA_brk_join_enz"/>
</dbReference>
<proteinExistence type="predicted"/>
<dbReference type="SUPFAM" id="SSF56349">
    <property type="entry name" value="DNA breaking-rejoining enzymes"/>
    <property type="match status" value="1"/>
</dbReference>
<feature type="compositionally biased region" description="Basic residues" evidence="3">
    <location>
        <begin position="65"/>
        <end position="84"/>
    </location>
</feature>
<reference evidence="5" key="1">
    <citation type="journal article" date="2023" name="DNA Res.">
        <title>Chromosome-level genome assembly of Phrynocephalus forsythii using third-generation DNA sequencing and Hi-C analysis.</title>
        <authorList>
            <person name="Qi Y."/>
            <person name="Zhao W."/>
            <person name="Zhao Y."/>
            <person name="Niu C."/>
            <person name="Cao S."/>
            <person name="Zhang Y."/>
        </authorList>
    </citation>
    <scope>NUCLEOTIDE SEQUENCE</scope>
    <source>
        <tissue evidence="5">Muscle</tissue>
    </source>
</reference>
<keyword evidence="2" id="KW-0479">Metal-binding</keyword>
<sequence length="479" mass="54087">MEGPEGIIRNISQVLAQLSTQLGNYAQQKDSQQDDQQTGPSNERSADTGRTDSLSSSSSSSPERRHNRYKKKRRHTTRHRKRHATRDENSSSSSSSSGESSDEDGDEGQTNYWREAALVPGIPKWVARRRTTPGNIRGNVWEEEQPPVVKPSPAFTDAEDPPVIHLSKKIRKEILNGSYVDVFTLLKPRGDEEHNREDTKKGKRSKVEKVDRTFDNWLSGFVEFAGVVEMVYPERGWHLNNHLRNVLKARQLAGDQAALDYDTAFRKRASQSAEARWDLISQPLWLVEVGPYMKGKGDRNKPLRWGRKDGSKRLCWEYNAGKCVRAKCKFDHNCDQCLGPHPRVACTSQRGAQGSFRGARPPSKPNISKDLQEQPQFEGPGPCPVKTVARYLRHRPAAGTHLFVHVDGKPLTRYQFAGVLRLALKAVGYPQEQFASHSFRIGAATEAAQMGLSPERIKSIGKWRSRAYKTYIRTSYKPS</sequence>
<evidence type="ECO:0000313" key="5">
    <source>
        <dbReference type="EMBL" id="KAJ7341642.1"/>
    </source>
</evidence>
<gene>
    <name evidence="5" type="ORF">JRQ81_005991</name>
</gene>
<protein>
    <recommendedName>
        <fullName evidence="4">C3H1-type domain-containing protein</fullName>
    </recommendedName>
</protein>
<feature type="zinc finger region" description="C3H1-type" evidence="2">
    <location>
        <begin position="309"/>
        <end position="335"/>
    </location>
</feature>
<dbReference type="Gene3D" id="1.10.443.10">
    <property type="entry name" value="Intergrase catalytic core"/>
    <property type="match status" value="1"/>
</dbReference>
<dbReference type="InterPro" id="IPR000571">
    <property type="entry name" value="Znf_CCCH"/>
</dbReference>
<dbReference type="OrthoDB" id="9050357at2759"/>
<dbReference type="EMBL" id="JAPFRF010000002">
    <property type="protein sequence ID" value="KAJ7341642.1"/>
    <property type="molecule type" value="Genomic_DNA"/>
</dbReference>
<evidence type="ECO:0000256" key="1">
    <source>
        <dbReference type="ARBA" id="ARBA00023172"/>
    </source>
</evidence>
<dbReference type="GO" id="GO:0015074">
    <property type="term" value="P:DNA integration"/>
    <property type="evidence" value="ECO:0007669"/>
    <property type="project" value="InterPro"/>
</dbReference>
<organism evidence="5 6">
    <name type="scientific">Phrynocephalus forsythii</name>
    <dbReference type="NCBI Taxonomy" id="171643"/>
    <lineage>
        <taxon>Eukaryota</taxon>
        <taxon>Metazoa</taxon>
        <taxon>Chordata</taxon>
        <taxon>Craniata</taxon>
        <taxon>Vertebrata</taxon>
        <taxon>Euteleostomi</taxon>
        <taxon>Lepidosauria</taxon>
        <taxon>Squamata</taxon>
        <taxon>Bifurcata</taxon>
        <taxon>Unidentata</taxon>
        <taxon>Episquamata</taxon>
        <taxon>Toxicofera</taxon>
        <taxon>Iguania</taxon>
        <taxon>Acrodonta</taxon>
        <taxon>Agamidae</taxon>
        <taxon>Agaminae</taxon>
        <taxon>Phrynocephalus</taxon>
    </lineage>
</organism>
<dbReference type="PANTHER" id="PTHR34605">
    <property type="entry name" value="PHAGE_INTEGRASE DOMAIN-CONTAINING PROTEIN"/>
    <property type="match status" value="1"/>
</dbReference>
<accession>A0A9Q0Y445</accession>
<evidence type="ECO:0000313" key="6">
    <source>
        <dbReference type="Proteomes" id="UP001142489"/>
    </source>
</evidence>
<dbReference type="InterPro" id="IPR052925">
    <property type="entry name" value="Phage_Integrase-like_Recomb"/>
</dbReference>
<dbReference type="GO" id="GO:0003677">
    <property type="term" value="F:DNA binding"/>
    <property type="evidence" value="ECO:0007669"/>
    <property type="project" value="InterPro"/>
</dbReference>
<dbReference type="Proteomes" id="UP001142489">
    <property type="component" value="Unassembled WGS sequence"/>
</dbReference>
<evidence type="ECO:0000259" key="4">
    <source>
        <dbReference type="PROSITE" id="PS50103"/>
    </source>
</evidence>
<dbReference type="GO" id="GO:0008270">
    <property type="term" value="F:zinc ion binding"/>
    <property type="evidence" value="ECO:0007669"/>
    <property type="project" value="UniProtKB-KW"/>
</dbReference>
<feature type="domain" description="C3H1-type" evidence="4">
    <location>
        <begin position="309"/>
        <end position="335"/>
    </location>
</feature>
<comment type="caution">
    <text evidence="5">The sequence shown here is derived from an EMBL/GenBank/DDBJ whole genome shotgun (WGS) entry which is preliminary data.</text>
</comment>
<evidence type="ECO:0000256" key="3">
    <source>
        <dbReference type="SAM" id="MobiDB-lite"/>
    </source>
</evidence>